<dbReference type="EMBL" id="JAGGJU010000015">
    <property type="protein sequence ID" value="MBP1853187.1"/>
    <property type="molecule type" value="Genomic_DNA"/>
</dbReference>
<dbReference type="Proteomes" id="UP000759443">
    <property type="component" value="Unassembled WGS sequence"/>
</dbReference>
<name>A0ABS4E5I4_9HYPH</name>
<dbReference type="RefSeq" id="WP_209948770.1">
    <property type="nucleotide sequence ID" value="NZ_JAGGJU010000015.1"/>
</dbReference>
<protein>
    <submittedName>
        <fullName evidence="1">Glycosyltransferase involved in cell wall biosynthesis</fullName>
    </submittedName>
</protein>
<evidence type="ECO:0000313" key="1">
    <source>
        <dbReference type="EMBL" id="MBP1853187.1"/>
    </source>
</evidence>
<reference evidence="1 2" key="1">
    <citation type="submission" date="2021-03" db="EMBL/GenBank/DDBJ databases">
        <title>Genomic Encyclopedia of Type Strains, Phase IV (KMG-IV): sequencing the most valuable type-strain genomes for metagenomic binning, comparative biology and taxonomic classification.</title>
        <authorList>
            <person name="Goeker M."/>
        </authorList>
    </citation>
    <scope>NUCLEOTIDE SEQUENCE [LARGE SCALE GENOMIC DNA]</scope>
    <source>
        <strain evidence="1 2">DSM 21600</strain>
    </source>
</reference>
<gene>
    <name evidence="1" type="ORF">J2Z17_004646</name>
</gene>
<accession>A0ABS4E5I4</accession>
<sequence>MSRDTSPASLAHYLKARARRSWKSKEVKRVSLQKGLEKARHVVVFVVRNEVHRLSYFLSYYRKLGIEHFICIDNGSSDGTTEYLAAEADVSVFSSTGSYKGARFGNDWVNELINRYCSQKWVLYVDADEFLVYPHCETAPIGTLTGFLDKLGEQSLRTVMVDMYSSRKIADNICEPGQDPLEICDLFDRSGYASHFDRRNQTIWIKGGVRGRVYFADRIWDGPALNKTPLVYMGGERMFLKSTHQVWPLSLNIGEVRSAVRISGALLHFKFMSTFIDRAAEQVRRAEHSSEYVRYQANAENEGFVGEATTRYSGWQDLSDNGLVQGEGWTRWTNFTDQEIIAAELA</sequence>
<comment type="caution">
    <text evidence="1">The sequence shown here is derived from an EMBL/GenBank/DDBJ whole genome shotgun (WGS) entry which is preliminary data.</text>
</comment>
<dbReference type="Gene3D" id="3.90.550.10">
    <property type="entry name" value="Spore Coat Polysaccharide Biosynthesis Protein SpsA, Chain A"/>
    <property type="match status" value="1"/>
</dbReference>
<dbReference type="InterPro" id="IPR029044">
    <property type="entry name" value="Nucleotide-diphossugar_trans"/>
</dbReference>
<proteinExistence type="predicted"/>
<dbReference type="CDD" id="cd00761">
    <property type="entry name" value="Glyco_tranf_GTA_type"/>
    <property type="match status" value="1"/>
</dbReference>
<evidence type="ECO:0000313" key="2">
    <source>
        <dbReference type="Proteomes" id="UP000759443"/>
    </source>
</evidence>
<organism evidence="1 2">
    <name type="scientific">Rhizobium halophytocola</name>
    <dbReference type="NCBI Taxonomy" id="735519"/>
    <lineage>
        <taxon>Bacteria</taxon>
        <taxon>Pseudomonadati</taxon>
        <taxon>Pseudomonadota</taxon>
        <taxon>Alphaproteobacteria</taxon>
        <taxon>Hyphomicrobiales</taxon>
        <taxon>Rhizobiaceae</taxon>
        <taxon>Rhizobium/Agrobacterium group</taxon>
        <taxon>Rhizobium</taxon>
    </lineage>
</organism>
<dbReference type="Pfam" id="PF13704">
    <property type="entry name" value="Glyco_tranf_2_4"/>
    <property type="match status" value="1"/>
</dbReference>
<keyword evidence="2" id="KW-1185">Reference proteome</keyword>